<keyword evidence="3" id="KW-1185">Reference proteome</keyword>
<feature type="compositionally biased region" description="Polar residues" evidence="1">
    <location>
        <begin position="187"/>
        <end position="196"/>
    </location>
</feature>
<feature type="region of interest" description="Disordered" evidence="1">
    <location>
        <begin position="183"/>
        <end position="205"/>
    </location>
</feature>
<dbReference type="AlphaFoldDB" id="A0A922S162"/>
<sequence>MAISSDRLQLVFERQLEFLVKLRTQLLNHLCFGDETEVAGLISRLRTELENDCSLHESLTNRNLNETAVIQDPPSGPVLSILEACLVVGLNPIILETVCANSELSSSQKDDTLLNVHEIVSVITHKETENISSSTLNTAAPDGAHHSAIEVSRESNYRDSLVLPDMNYLDDAHVLDKNSYKNEENMSDASNDNQEPNAVLMDDDYHSDPLSTNEILNKFEEAVSEESNFGDLI</sequence>
<evidence type="ECO:0000313" key="3">
    <source>
        <dbReference type="Proteomes" id="UP000471633"/>
    </source>
</evidence>
<reference evidence="2" key="4">
    <citation type="journal article" date="2022" name="PLoS Pathog.">
        <title>Chromosome-level genome of Schistosoma haematobium underpins genome-wide explorations of molecular variation.</title>
        <authorList>
            <person name="Stroehlein A.J."/>
            <person name="Korhonen P.K."/>
            <person name="Lee V.V."/>
            <person name="Ralph S.A."/>
            <person name="Mentink-Kane M."/>
            <person name="You H."/>
            <person name="McManus D.P."/>
            <person name="Tchuente L.T."/>
            <person name="Stothard J.R."/>
            <person name="Kaur P."/>
            <person name="Dudchenko O."/>
            <person name="Aiden E.L."/>
            <person name="Yang B."/>
            <person name="Yang H."/>
            <person name="Emery A.M."/>
            <person name="Webster B.L."/>
            <person name="Brindley P.J."/>
            <person name="Rollinson D."/>
            <person name="Chang B.C.H."/>
            <person name="Gasser R.B."/>
            <person name="Young N.D."/>
        </authorList>
    </citation>
    <scope>NUCLEOTIDE SEQUENCE</scope>
</reference>
<name>A0A922S162_SCHHA</name>
<proteinExistence type="predicted"/>
<accession>A0A922S162</accession>
<organism evidence="2 3">
    <name type="scientific">Schistosoma haematobium</name>
    <name type="common">Blood fluke</name>
    <dbReference type="NCBI Taxonomy" id="6185"/>
    <lineage>
        <taxon>Eukaryota</taxon>
        <taxon>Metazoa</taxon>
        <taxon>Spiralia</taxon>
        <taxon>Lophotrochozoa</taxon>
        <taxon>Platyhelminthes</taxon>
        <taxon>Trematoda</taxon>
        <taxon>Digenea</taxon>
        <taxon>Strigeidida</taxon>
        <taxon>Schistosomatoidea</taxon>
        <taxon>Schistosomatidae</taxon>
        <taxon>Schistosoma</taxon>
    </lineage>
</organism>
<dbReference type="CTD" id="75576620"/>
<dbReference type="GeneID" id="75576620"/>
<reference evidence="2" key="2">
    <citation type="journal article" date="2019" name="Gigascience">
        <title>High-quality Schistosoma haematobium genome achieved by single-molecule and long-range sequencing.</title>
        <authorList>
            <person name="Stroehlein A.J."/>
            <person name="Korhonen P.K."/>
            <person name="Chong T.M."/>
            <person name="Lim Y.L."/>
            <person name="Chan K.G."/>
            <person name="Webster B."/>
            <person name="Rollinson D."/>
            <person name="Brindley P.J."/>
            <person name="Gasser R.B."/>
            <person name="Young N.D."/>
        </authorList>
    </citation>
    <scope>NUCLEOTIDE SEQUENCE</scope>
</reference>
<comment type="caution">
    <text evidence="2">The sequence shown here is derived from an EMBL/GenBank/DDBJ whole genome shotgun (WGS) entry which is preliminary data.</text>
</comment>
<reference evidence="2" key="3">
    <citation type="submission" date="2021-06" db="EMBL/GenBank/DDBJ databases">
        <title>Chromosome-level genome assembly for S. haematobium.</title>
        <authorList>
            <person name="Stroehlein A.J."/>
        </authorList>
    </citation>
    <scope>NUCLEOTIDE SEQUENCE</scope>
</reference>
<dbReference type="RefSeq" id="XP_051070220.1">
    <property type="nucleotide sequence ID" value="XM_051208571.1"/>
</dbReference>
<evidence type="ECO:0000256" key="1">
    <source>
        <dbReference type="SAM" id="MobiDB-lite"/>
    </source>
</evidence>
<reference evidence="2" key="1">
    <citation type="journal article" date="2012" name="Nat. Genet.">
        <title>Whole-genome sequence of Schistosoma haematobium.</title>
        <authorList>
            <person name="Young N.D."/>
            <person name="Jex A.R."/>
            <person name="Li B."/>
            <person name="Liu S."/>
            <person name="Yang L."/>
            <person name="Xiong Z."/>
            <person name="Li Y."/>
            <person name="Cantacessi C."/>
            <person name="Hall R.S."/>
            <person name="Xu X."/>
            <person name="Chen F."/>
            <person name="Wu X."/>
            <person name="Zerlotini A."/>
            <person name="Oliveira G."/>
            <person name="Hofmann A."/>
            <person name="Zhang G."/>
            <person name="Fang X."/>
            <person name="Kang Y."/>
            <person name="Campbell B.E."/>
            <person name="Loukas A."/>
            <person name="Ranganathan S."/>
            <person name="Rollinson D."/>
            <person name="Rinaldi G."/>
            <person name="Brindley P.J."/>
            <person name="Yang H."/>
            <person name="Wang J."/>
            <person name="Wang J."/>
            <person name="Gasser R.B."/>
        </authorList>
    </citation>
    <scope>NUCLEOTIDE SEQUENCE</scope>
</reference>
<dbReference type="KEGG" id="shx:MS3_00001056"/>
<dbReference type="EMBL" id="AMPZ03000002">
    <property type="protein sequence ID" value="KAH9589653.1"/>
    <property type="molecule type" value="Genomic_DNA"/>
</dbReference>
<dbReference type="Proteomes" id="UP000471633">
    <property type="component" value="Unassembled WGS sequence"/>
</dbReference>
<protein>
    <submittedName>
        <fullName evidence="2">Uncharacterized protein</fullName>
    </submittedName>
</protein>
<gene>
    <name evidence="2" type="ORF">MS3_00001056</name>
</gene>
<evidence type="ECO:0000313" key="2">
    <source>
        <dbReference type="EMBL" id="KAH9589653.1"/>
    </source>
</evidence>